<feature type="region of interest" description="Disordered" evidence="2">
    <location>
        <begin position="1002"/>
        <end position="1287"/>
    </location>
</feature>
<feature type="compositionally biased region" description="Basic and acidic residues" evidence="2">
    <location>
        <begin position="905"/>
        <end position="941"/>
    </location>
</feature>
<reference evidence="4 5" key="1">
    <citation type="journal article" date="2017" name="Nat. Ecol. Evol.">
        <title>Scallop genome provides insights into evolution of bilaterian karyotype and development.</title>
        <authorList>
            <person name="Wang S."/>
            <person name="Zhang J."/>
            <person name="Jiao W."/>
            <person name="Li J."/>
            <person name="Xun X."/>
            <person name="Sun Y."/>
            <person name="Guo X."/>
            <person name="Huan P."/>
            <person name="Dong B."/>
            <person name="Zhang L."/>
            <person name="Hu X."/>
            <person name="Sun X."/>
            <person name="Wang J."/>
            <person name="Zhao C."/>
            <person name="Wang Y."/>
            <person name="Wang D."/>
            <person name="Huang X."/>
            <person name="Wang R."/>
            <person name="Lv J."/>
            <person name="Li Y."/>
            <person name="Zhang Z."/>
            <person name="Liu B."/>
            <person name="Lu W."/>
            <person name="Hui Y."/>
            <person name="Liang J."/>
            <person name="Zhou Z."/>
            <person name="Hou R."/>
            <person name="Li X."/>
            <person name="Liu Y."/>
            <person name="Li H."/>
            <person name="Ning X."/>
            <person name="Lin Y."/>
            <person name="Zhao L."/>
            <person name="Xing Q."/>
            <person name="Dou J."/>
            <person name="Li Y."/>
            <person name="Mao J."/>
            <person name="Guo H."/>
            <person name="Dou H."/>
            <person name="Li T."/>
            <person name="Mu C."/>
            <person name="Jiang W."/>
            <person name="Fu Q."/>
            <person name="Fu X."/>
            <person name="Miao Y."/>
            <person name="Liu J."/>
            <person name="Yu Q."/>
            <person name="Li R."/>
            <person name="Liao H."/>
            <person name="Li X."/>
            <person name="Kong Y."/>
            <person name="Jiang Z."/>
            <person name="Chourrout D."/>
            <person name="Li R."/>
            <person name="Bao Z."/>
        </authorList>
    </citation>
    <scope>NUCLEOTIDE SEQUENCE [LARGE SCALE GENOMIC DNA]</scope>
    <source>
        <strain evidence="4 5">PY_sf001</strain>
    </source>
</reference>
<dbReference type="PROSITE" id="PS50157">
    <property type="entry name" value="ZINC_FINGER_C2H2_2"/>
    <property type="match status" value="1"/>
</dbReference>
<sequence length="1495" mass="162015">MSGMDHQATVDNRGLRMKIKRTKNMGPTSNKSDTKHEIVKPGEAKAAAHGSSSSSSASSSSDGISAANGSTVDKSKLSTATDRDKSPKVKNLHKRERSKEKMNKDCNATSLSSVCSLDVPFSQVSLEPNQAEVPQGKKENLLPDPYEFNAKVEDGIGFPVKKIKSEKNDATSSTSANSQAQSSTNASTETCSIGVSTESEFLGPCEPGTSVTLEGIVWHESENGVLVVNVTWRDKTFVGTLLDATKHDWAPPRFNCDSPVSEFETRTPKGRAKRGRGSASTTPVNEKGPEGRKLRKGRKGSNTFQAPPSPAKCETSMSSGMKRKGRPTDIDLSAAMNKRSRSCSQGNQGTESPVSSLIECPEPNCGKKYKHPNGLKYHQTHAHQSSGVTTDVDEDTRDTCDNVDDDVDSSIADPSEAPDTSTKLGKPEAMEEASKKEEEGAKSDSENMEDLEVDVNGETPKADSVEKKDPVVSTSVSLNKPAGGKAIASIPSGNAFQIVSKQHIASPTFGGVGLLSQSPLQTGSLPSGQVLPLVTAVVTTNPIPTGAPITVAAISATAQPLDLKTESSKSEKPIRPKISHIMPQIVALSTSVSVTHTNASPVTSSNMQGTSQLIPIQPKPTPPGETAPPTPSFLGLNRDRKPKQKKRDKVKEKESPLAGPPICQSLAAAPMRTGKVEPLKNEQQSAGVIKVAPIIASKPMDHNKSENSTITSAPRLDRLDKPLSLSTSGANVGVVTAQVQPSPKGVDLSQTRQTEPPSMLKVNPSLAALDSRSNRSEDVQSPSYYSDISEESGSPATHPQSESPQKNKDESLTKNRDNAPNVPNMPSSQPTVMDSQSVPPYMYGSYYGQQATPYLLSPQNMSSPVGTNSGPNAPSQQPQSHPHHPSQQPHPHHPSQPHISSQTPNKDRNTPSEQSKNESKLKRDDSKDSDGKDDRGDKGDARGMTQQEYHHMQHQKWVQQQMYALQIPPHAQYQFLATYGPYFDNAYHMHMMSNDAMYRQHHEQKIGEEEKNRADGERKEGDIPKPMVRPPTSTDNGVGQLGDGMTGRGPPPGDSHQGHKEADHKRGASEVLSERELKEKSMREKQNENHQIIKENLDLKDQMDRNRLDQRFDPVYGRDNARDKTSEEQRRIQMYRQQAMIRHQKREEQHKKMGDGNKYEHRPSESKSSVINQVSSNSSGAEGRPRDHSVGADTGKSKIEIKREPEDKGYRDSSDASDSKVSSGDKSKSLTSSSSSSSLDRIRGHDTPKGKPGSRVSSPHTPSSNPSNVIPSSMTPAGPNGPPYPAYMYPSQYMQSSMYGQMPFEPTHPMYRGMNPMMYGAYLHPSQIPPYPVNMEMDEKEKLGLVQKLAPTESEGKLTDPNHGPLYHSSSGPSATNNSASVSLNKGNSGHKIHELQEKTRSVASPHRASPVSVGKPEGPPTPTHSIGAVDKNREYSSSPPTQRHVHTHHHTHVVEAAYPVGYYPGMFPGASQQKSPPAAAVQPLPGEPSYPPPK</sequence>
<dbReference type="InterPro" id="IPR040010">
    <property type="entry name" value="ZN608/ZN609"/>
</dbReference>
<feature type="compositionally biased region" description="Basic and acidic residues" evidence="2">
    <location>
        <begin position="32"/>
        <end position="43"/>
    </location>
</feature>
<evidence type="ECO:0000256" key="2">
    <source>
        <dbReference type="SAM" id="MobiDB-lite"/>
    </source>
</evidence>
<comment type="caution">
    <text evidence="4">The sequence shown here is derived from an EMBL/GenBank/DDBJ whole genome shotgun (WGS) entry which is preliminary data.</text>
</comment>
<dbReference type="PROSITE" id="PS00028">
    <property type="entry name" value="ZINC_FINGER_C2H2_1"/>
    <property type="match status" value="1"/>
</dbReference>
<feature type="region of interest" description="Disordered" evidence="2">
    <location>
        <begin position="697"/>
        <end position="839"/>
    </location>
</feature>
<dbReference type="GO" id="GO:0006357">
    <property type="term" value="P:regulation of transcription by RNA polymerase II"/>
    <property type="evidence" value="ECO:0007669"/>
    <property type="project" value="TreeGrafter"/>
</dbReference>
<keyword evidence="1" id="KW-0862">Zinc</keyword>
<evidence type="ECO:0000313" key="4">
    <source>
        <dbReference type="EMBL" id="OWF48434.1"/>
    </source>
</evidence>
<feature type="compositionally biased region" description="Basic and acidic residues" evidence="2">
    <location>
        <begin position="1240"/>
        <end position="1249"/>
    </location>
</feature>
<evidence type="ECO:0000313" key="5">
    <source>
        <dbReference type="Proteomes" id="UP000242188"/>
    </source>
</evidence>
<dbReference type="PANTHER" id="PTHR21564">
    <property type="entry name" value="BRAKELESS PROTEIN"/>
    <property type="match status" value="1"/>
</dbReference>
<keyword evidence="1" id="KW-0479">Metal-binding</keyword>
<evidence type="ECO:0000256" key="1">
    <source>
        <dbReference type="PROSITE-ProRule" id="PRU00042"/>
    </source>
</evidence>
<feature type="compositionally biased region" description="Low complexity" evidence="2">
    <location>
        <begin position="1257"/>
        <end position="1278"/>
    </location>
</feature>
<feature type="compositionally biased region" description="Basic and acidic residues" evidence="2">
    <location>
        <begin position="73"/>
        <end position="87"/>
    </location>
</feature>
<name>A0A210QI50_MIZYE</name>
<feature type="region of interest" description="Disordered" evidence="2">
    <location>
        <begin position="597"/>
        <end position="662"/>
    </location>
</feature>
<feature type="compositionally biased region" description="Low complexity" evidence="2">
    <location>
        <begin position="874"/>
        <end position="889"/>
    </location>
</feature>
<feature type="region of interest" description="Disordered" evidence="2">
    <location>
        <begin position="1"/>
        <end position="107"/>
    </location>
</feature>
<feature type="region of interest" description="Disordered" evidence="2">
    <location>
        <begin position="1466"/>
        <end position="1495"/>
    </location>
</feature>
<evidence type="ECO:0000259" key="3">
    <source>
        <dbReference type="PROSITE" id="PS50157"/>
    </source>
</evidence>
<feature type="compositionally biased region" description="Low complexity" evidence="2">
    <location>
        <begin position="1229"/>
        <end position="1239"/>
    </location>
</feature>
<feature type="domain" description="C2H2-type" evidence="3">
    <location>
        <begin position="358"/>
        <end position="388"/>
    </location>
</feature>
<keyword evidence="1" id="KW-0863">Zinc-finger</keyword>
<feature type="region of interest" description="Disordered" evidence="2">
    <location>
        <begin position="166"/>
        <end position="191"/>
    </location>
</feature>
<feature type="compositionally biased region" description="Low complexity" evidence="2">
    <location>
        <begin position="1166"/>
        <end position="1179"/>
    </location>
</feature>
<dbReference type="EMBL" id="NEDP02003547">
    <property type="protein sequence ID" value="OWF48434.1"/>
    <property type="molecule type" value="Genomic_DNA"/>
</dbReference>
<gene>
    <name evidence="4" type="ORF">KP79_PYT14792</name>
</gene>
<feature type="compositionally biased region" description="Basic and acidic residues" evidence="2">
    <location>
        <begin position="1002"/>
        <end position="1023"/>
    </location>
</feature>
<dbReference type="OrthoDB" id="5863628at2759"/>
<feature type="compositionally biased region" description="Basic and acidic residues" evidence="2">
    <location>
        <begin position="1183"/>
        <end position="1228"/>
    </location>
</feature>
<feature type="compositionally biased region" description="Basic and acidic residues" evidence="2">
    <location>
        <begin position="1119"/>
        <end position="1131"/>
    </location>
</feature>
<feature type="compositionally biased region" description="Basic and acidic residues" evidence="2">
    <location>
        <begin position="805"/>
        <end position="817"/>
    </location>
</feature>
<feature type="compositionally biased region" description="Pro residues" evidence="2">
    <location>
        <begin position="617"/>
        <end position="631"/>
    </location>
</feature>
<feature type="compositionally biased region" description="Low complexity" evidence="2">
    <location>
        <begin position="170"/>
        <end position="188"/>
    </location>
</feature>
<feature type="compositionally biased region" description="Basic and acidic residues" evidence="2">
    <location>
        <begin position="425"/>
        <end position="445"/>
    </location>
</feature>
<protein>
    <submittedName>
        <fullName evidence="4">Zinc finger protein 609</fullName>
    </submittedName>
</protein>
<dbReference type="InterPro" id="IPR013087">
    <property type="entry name" value="Znf_C2H2_type"/>
</dbReference>
<feature type="compositionally biased region" description="Basic and acidic residues" evidence="2">
    <location>
        <begin position="1145"/>
        <end position="1165"/>
    </location>
</feature>
<feature type="compositionally biased region" description="Basic and acidic residues" evidence="2">
    <location>
        <begin position="460"/>
        <end position="470"/>
    </location>
</feature>
<feature type="compositionally biased region" description="Polar residues" evidence="2">
    <location>
        <begin position="779"/>
        <end position="804"/>
    </location>
</feature>
<organism evidence="4 5">
    <name type="scientific">Mizuhopecten yessoensis</name>
    <name type="common">Japanese scallop</name>
    <name type="synonym">Patinopecten yessoensis</name>
    <dbReference type="NCBI Taxonomy" id="6573"/>
    <lineage>
        <taxon>Eukaryota</taxon>
        <taxon>Metazoa</taxon>
        <taxon>Spiralia</taxon>
        <taxon>Lophotrochozoa</taxon>
        <taxon>Mollusca</taxon>
        <taxon>Bivalvia</taxon>
        <taxon>Autobranchia</taxon>
        <taxon>Pteriomorphia</taxon>
        <taxon>Pectinida</taxon>
        <taxon>Pectinoidea</taxon>
        <taxon>Pectinidae</taxon>
        <taxon>Mizuhopecten</taxon>
    </lineage>
</organism>
<dbReference type="Proteomes" id="UP000242188">
    <property type="component" value="Unassembled WGS sequence"/>
</dbReference>
<feature type="compositionally biased region" description="Polar residues" evidence="2">
    <location>
        <begin position="1368"/>
        <end position="1388"/>
    </location>
</feature>
<proteinExistence type="predicted"/>
<dbReference type="PANTHER" id="PTHR21564:SF5">
    <property type="entry name" value="SCRIBBLER, ISOFORM J"/>
    <property type="match status" value="1"/>
</dbReference>
<feature type="compositionally biased region" description="Low complexity" evidence="2">
    <location>
        <begin position="44"/>
        <end position="70"/>
    </location>
</feature>
<feature type="compositionally biased region" description="Acidic residues" evidence="2">
    <location>
        <begin position="391"/>
        <end position="408"/>
    </location>
</feature>
<accession>A0A210QI50</accession>
<feature type="compositionally biased region" description="Polar residues" evidence="2">
    <location>
        <begin position="855"/>
        <end position="873"/>
    </location>
</feature>
<feature type="compositionally biased region" description="Pro residues" evidence="2">
    <location>
        <begin position="1486"/>
        <end position="1495"/>
    </location>
</feature>
<feature type="compositionally biased region" description="Polar residues" evidence="2">
    <location>
        <begin position="342"/>
        <end position="355"/>
    </location>
</feature>
<feature type="compositionally biased region" description="Basic and acidic residues" evidence="2">
    <location>
        <begin position="1392"/>
        <end position="1401"/>
    </location>
</feature>
<feature type="region of interest" description="Disordered" evidence="2">
    <location>
        <begin position="855"/>
        <end position="942"/>
    </location>
</feature>
<feature type="compositionally biased region" description="Polar residues" evidence="2">
    <location>
        <begin position="597"/>
        <end position="614"/>
    </location>
</feature>
<dbReference type="GO" id="GO:0005634">
    <property type="term" value="C:nucleus"/>
    <property type="evidence" value="ECO:0007669"/>
    <property type="project" value="TreeGrafter"/>
</dbReference>
<dbReference type="GO" id="GO:0008270">
    <property type="term" value="F:zinc ion binding"/>
    <property type="evidence" value="ECO:0007669"/>
    <property type="project" value="UniProtKB-KW"/>
</dbReference>
<feature type="region of interest" description="Disordered" evidence="2">
    <location>
        <begin position="1354"/>
        <end position="1450"/>
    </location>
</feature>
<feature type="compositionally biased region" description="Acidic residues" evidence="2">
    <location>
        <begin position="446"/>
        <end position="455"/>
    </location>
</feature>
<feature type="compositionally biased region" description="Basic residues" evidence="2">
    <location>
        <begin position="367"/>
        <end position="381"/>
    </location>
</feature>
<feature type="compositionally biased region" description="Polar residues" evidence="2">
    <location>
        <begin position="824"/>
        <end position="838"/>
    </location>
</feature>
<dbReference type="STRING" id="6573.A0A210QI50"/>
<keyword evidence="5" id="KW-1185">Reference proteome</keyword>
<feature type="compositionally biased region" description="Basic and acidic residues" evidence="2">
    <location>
        <begin position="1056"/>
        <end position="1112"/>
    </location>
</feature>
<feature type="region of interest" description="Disordered" evidence="2">
    <location>
        <begin position="257"/>
        <end position="479"/>
    </location>
</feature>